<name>A0A5C3L8D2_COPMA</name>
<dbReference type="AlphaFoldDB" id="A0A5C3L8D2"/>
<proteinExistence type="predicted"/>
<evidence type="ECO:0000313" key="2">
    <source>
        <dbReference type="Proteomes" id="UP000307440"/>
    </source>
</evidence>
<feature type="non-terminal residue" evidence="1">
    <location>
        <position position="65"/>
    </location>
</feature>
<keyword evidence="2" id="KW-1185">Reference proteome</keyword>
<organism evidence="1 2">
    <name type="scientific">Coprinopsis marcescibilis</name>
    <name type="common">Agaric fungus</name>
    <name type="synonym">Psathyrella marcescibilis</name>
    <dbReference type="NCBI Taxonomy" id="230819"/>
    <lineage>
        <taxon>Eukaryota</taxon>
        <taxon>Fungi</taxon>
        <taxon>Dikarya</taxon>
        <taxon>Basidiomycota</taxon>
        <taxon>Agaricomycotina</taxon>
        <taxon>Agaricomycetes</taxon>
        <taxon>Agaricomycetidae</taxon>
        <taxon>Agaricales</taxon>
        <taxon>Agaricineae</taxon>
        <taxon>Psathyrellaceae</taxon>
        <taxon>Coprinopsis</taxon>
    </lineage>
</organism>
<dbReference type="OrthoDB" id="3251307at2759"/>
<evidence type="ECO:0000313" key="1">
    <source>
        <dbReference type="EMBL" id="TFK29289.1"/>
    </source>
</evidence>
<protein>
    <submittedName>
        <fullName evidence="1">Uncharacterized protein</fullName>
    </submittedName>
</protein>
<feature type="non-terminal residue" evidence="1">
    <location>
        <position position="1"/>
    </location>
</feature>
<accession>A0A5C3L8D2</accession>
<dbReference type="EMBL" id="ML210150">
    <property type="protein sequence ID" value="TFK29289.1"/>
    <property type="molecule type" value="Genomic_DNA"/>
</dbReference>
<reference evidence="1 2" key="1">
    <citation type="journal article" date="2019" name="Nat. Ecol. Evol.">
        <title>Megaphylogeny resolves global patterns of mushroom evolution.</title>
        <authorList>
            <person name="Varga T."/>
            <person name="Krizsan K."/>
            <person name="Foldi C."/>
            <person name="Dima B."/>
            <person name="Sanchez-Garcia M."/>
            <person name="Sanchez-Ramirez S."/>
            <person name="Szollosi G.J."/>
            <person name="Szarkandi J.G."/>
            <person name="Papp V."/>
            <person name="Albert L."/>
            <person name="Andreopoulos W."/>
            <person name="Angelini C."/>
            <person name="Antonin V."/>
            <person name="Barry K.W."/>
            <person name="Bougher N.L."/>
            <person name="Buchanan P."/>
            <person name="Buyck B."/>
            <person name="Bense V."/>
            <person name="Catcheside P."/>
            <person name="Chovatia M."/>
            <person name="Cooper J."/>
            <person name="Damon W."/>
            <person name="Desjardin D."/>
            <person name="Finy P."/>
            <person name="Geml J."/>
            <person name="Haridas S."/>
            <person name="Hughes K."/>
            <person name="Justo A."/>
            <person name="Karasinski D."/>
            <person name="Kautmanova I."/>
            <person name="Kiss B."/>
            <person name="Kocsube S."/>
            <person name="Kotiranta H."/>
            <person name="LaButti K.M."/>
            <person name="Lechner B.E."/>
            <person name="Liimatainen K."/>
            <person name="Lipzen A."/>
            <person name="Lukacs Z."/>
            <person name="Mihaltcheva S."/>
            <person name="Morgado L.N."/>
            <person name="Niskanen T."/>
            <person name="Noordeloos M.E."/>
            <person name="Ohm R.A."/>
            <person name="Ortiz-Santana B."/>
            <person name="Ovrebo C."/>
            <person name="Racz N."/>
            <person name="Riley R."/>
            <person name="Savchenko A."/>
            <person name="Shiryaev A."/>
            <person name="Soop K."/>
            <person name="Spirin V."/>
            <person name="Szebenyi C."/>
            <person name="Tomsovsky M."/>
            <person name="Tulloss R.E."/>
            <person name="Uehling J."/>
            <person name="Grigoriev I.V."/>
            <person name="Vagvolgyi C."/>
            <person name="Papp T."/>
            <person name="Martin F.M."/>
            <person name="Miettinen O."/>
            <person name="Hibbett D.S."/>
            <person name="Nagy L.G."/>
        </authorList>
    </citation>
    <scope>NUCLEOTIDE SEQUENCE [LARGE SCALE GENOMIC DNA]</scope>
    <source>
        <strain evidence="1 2">CBS 121175</strain>
    </source>
</reference>
<dbReference type="Proteomes" id="UP000307440">
    <property type="component" value="Unassembled WGS sequence"/>
</dbReference>
<gene>
    <name evidence="1" type="ORF">FA15DRAFT_579235</name>
</gene>
<sequence length="65" mass="7004">SPSCIRDYGLWKSSIARRPCPQRVSASCMASGSCTVSIFSCPVSATLAGRASFFWPLRLPNPNPN</sequence>